<feature type="domain" description="PDZ" evidence="3">
    <location>
        <begin position="304"/>
        <end position="354"/>
    </location>
</feature>
<evidence type="ECO:0000259" key="3">
    <source>
        <dbReference type="PROSITE" id="PS50106"/>
    </source>
</evidence>
<dbReference type="Gene3D" id="2.40.10.120">
    <property type="match status" value="1"/>
</dbReference>
<dbReference type="SMART" id="SM00228">
    <property type="entry name" value="PDZ"/>
    <property type="match status" value="1"/>
</dbReference>
<dbReference type="PROSITE" id="PS50106">
    <property type="entry name" value="PDZ"/>
    <property type="match status" value="1"/>
</dbReference>
<dbReference type="GO" id="GO:0006508">
    <property type="term" value="P:proteolysis"/>
    <property type="evidence" value="ECO:0007669"/>
    <property type="project" value="UniProtKB-KW"/>
</dbReference>
<dbReference type="InterPro" id="IPR001478">
    <property type="entry name" value="PDZ"/>
</dbReference>
<dbReference type="GO" id="GO:0004252">
    <property type="term" value="F:serine-type endopeptidase activity"/>
    <property type="evidence" value="ECO:0007669"/>
    <property type="project" value="InterPro"/>
</dbReference>
<name>A0A8J4HAK4_9PROT</name>
<dbReference type="PANTHER" id="PTHR43343:SF3">
    <property type="entry name" value="PROTEASE DO-LIKE 8, CHLOROPLASTIC"/>
    <property type="match status" value="1"/>
</dbReference>
<dbReference type="InterPro" id="IPR051201">
    <property type="entry name" value="Chloro_Bact_Ser_Proteases"/>
</dbReference>
<gene>
    <name evidence="4" type="ORF">ENY07_06085</name>
</gene>
<dbReference type="Pfam" id="PF13365">
    <property type="entry name" value="Trypsin_2"/>
    <property type="match status" value="1"/>
</dbReference>
<reference evidence="4" key="1">
    <citation type="journal article" date="2020" name="mSystems">
        <title>Genome- and Community-Level Interaction Insights into Carbon Utilization and Element Cycling Functions of Hydrothermarchaeota in Hydrothermal Sediment.</title>
        <authorList>
            <person name="Zhou Z."/>
            <person name="Liu Y."/>
            <person name="Xu W."/>
            <person name="Pan J."/>
            <person name="Luo Z.H."/>
            <person name="Li M."/>
        </authorList>
    </citation>
    <scope>NUCLEOTIDE SEQUENCE</scope>
    <source>
        <strain evidence="4">SpSt-997</strain>
    </source>
</reference>
<dbReference type="PANTHER" id="PTHR43343">
    <property type="entry name" value="PEPTIDASE S12"/>
    <property type="match status" value="1"/>
</dbReference>
<organism evidence="4">
    <name type="scientific">Acidicaldus sp</name>
    <dbReference type="NCBI Taxonomy" id="1872105"/>
    <lineage>
        <taxon>Bacteria</taxon>
        <taxon>Pseudomonadati</taxon>
        <taxon>Pseudomonadota</taxon>
        <taxon>Alphaproteobacteria</taxon>
        <taxon>Acetobacterales</taxon>
        <taxon>Acetobacteraceae</taxon>
        <taxon>Acidicaldus</taxon>
    </lineage>
</organism>
<comment type="caution">
    <text evidence="4">The sequence shown here is derived from an EMBL/GenBank/DDBJ whole genome shotgun (WGS) entry which is preliminary data.</text>
</comment>
<dbReference type="SUPFAM" id="SSF50156">
    <property type="entry name" value="PDZ domain-like"/>
    <property type="match status" value="1"/>
</dbReference>
<dbReference type="Pfam" id="PF13180">
    <property type="entry name" value="PDZ_2"/>
    <property type="match status" value="1"/>
</dbReference>
<dbReference type="Gene3D" id="2.30.42.10">
    <property type="match status" value="1"/>
</dbReference>
<evidence type="ECO:0000313" key="4">
    <source>
        <dbReference type="EMBL" id="HGC42773.1"/>
    </source>
</evidence>
<dbReference type="InterPro" id="IPR001940">
    <property type="entry name" value="Peptidase_S1C"/>
</dbReference>
<evidence type="ECO:0000256" key="2">
    <source>
        <dbReference type="ARBA" id="ARBA00022801"/>
    </source>
</evidence>
<protein>
    <submittedName>
        <fullName evidence="4">PDZ domain-containing protein</fullName>
    </submittedName>
</protein>
<dbReference type="InterPro" id="IPR036034">
    <property type="entry name" value="PDZ_sf"/>
</dbReference>
<accession>A0A8J4HAK4</accession>
<dbReference type="SUPFAM" id="SSF50494">
    <property type="entry name" value="Trypsin-like serine proteases"/>
    <property type="match status" value="1"/>
</dbReference>
<evidence type="ECO:0000256" key="1">
    <source>
        <dbReference type="ARBA" id="ARBA00022670"/>
    </source>
</evidence>
<keyword evidence="2" id="KW-0378">Hydrolase</keyword>
<keyword evidence="1" id="KW-0645">Protease</keyword>
<proteinExistence type="predicted"/>
<dbReference type="PRINTS" id="PR00834">
    <property type="entry name" value="PROTEASES2C"/>
</dbReference>
<dbReference type="EMBL" id="DTQM01000114">
    <property type="protein sequence ID" value="HGC42773.1"/>
    <property type="molecule type" value="Genomic_DNA"/>
</dbReference>
<dbReference type="InterPro" id="IPR009003">
    <property type="entry name" value="Peptidase_S1_PA"/>
</dbReference>
<sequence length="399" mass="41634">MTEITALRPCRGRPEMPFRCGVSGDRRRGRARSVTMRRFRTLGEIWPAEARRALCLALLLCLGAAPAFADDGPASFAPLVKKVLPAVVSIAVTEPVSTSEALDALPPALRGTPFEKQFRDQLRRRPEKATDAGAGFIVDASGIIVTNNHVVGMARDIEVSLADGTSLAAKVIGADELTDIAVLKVTPAHPLPAVTWGDSGAAEVGDWVIAAGNPFGLANSITAGIISARGRDIETGPFDDFLQIDAPVNPGNSGGPIFNMQGRVIGINTAIVSPSGGSVGIAFAIPSSEARGVVNELLAHGHIDRGWLGVGLEDLPENGQASGVAVTQIIHQGPAAQSGVRTGDIILSVNGQPVYNTQGLIRAVAAIPPGQRARLTLFRDGRAMQIVVVVGHRPPARAD</sequence>
<dbReference type="AlphaFoldDB" id="A0A8J4HAK4"/>